<keyword evidence="1" id="KW-0472">Membrane</keyword>
<evidence type="ECO:0000313" key="2">
    <source>
        <dbReference type="EMBL" id="MFD2757886.1"/>
    </source>
</evidence>
<evidence type="ECO:0000313" key="3">
    <source>
        <dbReference type="Proteomes" id="UP001597492"/>
    </source>
</evidence>
<sequence length="274" mass="29705">MTITLLKHEYLRTRTLLGLLLGGGLLIVAVATLFALMNWPVLSELGVALGLGITFLFLPVTQIALAIDYWRSSYRQLGYFTQSIPVKGSTIFWAKMLWTWLASLAAMAVTVVSAAIFWTAFGPMVGLTGNPFTMLGSALDFVSQYASAGMITGLAIAFVLQMLVWPVQYFFCASIGSEAPLNRLGVGGPIVTLVTFYFVTQIITTLFIMLVPIGLGIEGGSLAFVGFESNFFEAFSGNGNDDVMPLGFVPALALIAAVCLWRTHYSWNRKVSLV</sequence>
<protein>
    <recommendedName>
        <fullName evidence="4">ABC transporter permease</fullName>
    </recommendedName>
</protein>
<feature type="transmembrane region" description="Helical" evidence="1">
    <location>
        <begin position="45"/>
        <end position="67"/>
    </location>
</feature>
<reference evidence="3" key="1">
    <citation type="journal article" date="2019" name="Int. J. Syst. Evol. Microbiol.">
        <title>The Global Catalogue of Microorganisms (GCM) 10K type strain sequencing project: providing services to taxonomists for standard genome sequencing and annotation.</title>
        <authorList>
            <consortium name="The Broad Institute Genomics Platform"/>
            <consortium name="The Broad Institute Genome Sequencing Center for Infectious Disease"/>
            <person name="Wu L."/>
            <person name="Ma J."/>
        </authorList>
    </citation>
    <scope>NUCLEOTIDE SEQUENCE [LARGE SCALE GENOMIC DNA]</scope>
    <source>
        <strain evidence="3">TISTR 1514</strain>
    </source>
</reference>
<keyword evidence="3" id="KW-1185">Reference proteome</keyword>
<dbReference type="EMBL" id="JBHUNE010000003">
    <property type="protein sequence ID" value="MFD2757886.1"/>
    <property type="molecule type" value="Genomic_DNA"/>
</dbReference>
<name>A0ABW5UWF7_9MICO</name>
<feature type="transmembrane region" description="Helical" evidence="1">
    <location>
        <begin position="16"/>
        <end position="39"/>
    </location>
</feature>
<feature type="transmembrane region" description="Helical" evidence="1">
    <location>
        <begin position="97"/>
        <end position="121"/>
    </location>
</feature>
<dbReference type="RefSeq" id="WP_019619799.1">
    <property type="nucleotide sequence ID" value="NZ_JBHUNE010000003.1"/>
</dbReference>
<evidence type="ECO:0008006" key="4">
    <source>
        <dbReference type="Google" id="ProtNLM"/>
    </source>
</evidence>
<comment type="caution">
    <text evidence="2">The sequence shown here is derived from an EMBL/GenBank/DDBJ whole genome shotgun (WGS) entry which is preliminary data.</text>
</comment>
<organism evidence="2 3">
    <name type="scientific">Gulosibacter faecalis</name>
    <dbReference type="NCBI Taxonomy" id="272240"/>
    <lineage>
        <taxon>Bacteria</taxon>
        <taxon>Bacillati</taxon>
        <taxon>Actinomycetota</taxon>
        <taxon>Actinomycetes</taxon>
        <taxon>Micrococcales</taxon>
        <taxon>Microbacteriaceae</taxon>
        <taxon>Gulosibacter</taxon>
    </lineage>
</organism>
<feature type="transmembrane region" description="Helical" evidence="1">
    <location>
        <begin position="243"/>
        <end position="261"/>
    </location>
</feature>
<keyword evidence="1" id="KW-0812">Transmembrane</keyword>
<keyword evidence="1" id="KW-1133">Transmembrane helix</keyword>
<accession>A0ABW5UWF7</accession>
<evidence type="ECO:0000256" key="1">
    <source>
        <dbReference type="SAM" id="Phobius"/>
    </source>
</evidence>
<proteinExistence type="predicted"/>
<dbReference type="Proteomes" id="UP001597492">
    <property type="component" value="Unassembled WGS sequence"/>
</dbReference>
<gene>
    <name evidence="2" type="ORF">ACFSW7_05795</name>
</gene>
<feature type="transmembrane region" description="Helical" evidence="1">
    <location>
        <begin position="141"/>
        <end position="165"/>
    </location>
</feature>